<evidence type="ECO:0000313" key="4">
    <source>
        <dbReference type="Proteomes" id="UP000064967"/>
    </source>
</evidence>
<protein>
    <recommendedName>
        <fullName evidence="5">Lipoprotein</fullName>
    </recommendedName>
</protein>
<feature type="signal peptide" evidence="2">
    <location>
        <begin position="1"/>
        <end position="25"/>
    </location>
</feature>
<dbReference type="EMBL" id="CP012333">
    <property type="protein sequence ID" value="AKU97863.1"/>
    <property type="molecule type" value="Genomic_DNA"/>
</dbReference>
<evidence type="ECO:0000256" key="2">
    <source>
        <dbReference type="SAM" id="SignalP"/>
    </source>
</evidence>
<proteinExistence type="predicted"/>
<sequence length="310" mass="32969">MRFAPTTKGSFASLAAALLVCCARSSETKMPVAASPVVPDAGTTDAGATDAGTSDAGAAEASWEWATSLVKGLETHPGPLTFPADAWTTKGRLTLWVDARYLWDGAPPRCTALDAVPEDGALNVHYAESFGKKAGAIDEPTAHLVLDEHATLQGTTTREADGSVSAFECSSTLGALSDVSRDALRYRATIVSLEFACRMTDLERDRRCPQCVRCKPTLFFGRPPLRISASPSLKMADVDAAPACVPCSAPDEGPALVDRLRRAVKGHYVRVPQDGPAFFRTAASCESDLGERVRKRLVPIAYDCNGPMTH</sequence>
<keyword evidence="2" id="KW-0732">Signal</keyword>
<feature type="region of interest" description="Disordered" evidence="1">
    <location>
        <begin position="32"/>
        <end position="57"/>
    </location>
</feature>
<dbReference type="KEGG" id="llu:AKJ09_04527"/>
<evidence type="ECO:0000256" key="1">
    <source>
        <dbReference type="SAM" id="MobiDB-lite"/>
    </source>
</evidence>
<reference evidence="3 4" key="1">
    <citation type="submission" date="2015-08" db="EMBL/GenBank/DDBJ databases">
        <authorList>
            <person name="Babu N.S."/>
            <person name="Beckwith C.J."/>
            <person name="Beseler K.G."/>
            <person name="Brison A."/>
            <person name="Carone J.V."/>
            <person name="Caskin T.P."/>
            <person name="Diamond M."/>
            <person name="Durham M.E."/>
            <person name="Foxe J.M."/>
            <person name="Go M."/>
            <person name="Henderson B.A."/>
            <person name="Jones I.B."/>
            <person name="McGettigan J.A."/>
            <person name="Micheletti S.J."/>
            <person name="Nasrallah M.E."/>
            <person name="Ortiz D."/>
            <person name="Piller C.R."/>
            <person name="Privatt S.R."/>
            <person name="Schneider S.L."/>
            <person name="Sharp S."/>
            <person name="Smith T.C."/>
            <person name="Stanton J.D."/>
            <person name="Ullery H.E."/>
            <person name="Wilson R.J."/>
            <person name="Serrano M.G."/>
            <person name="Buck G."/>
            <person name="Lee V."/>
            <person name="Wang Y."/>
            <person name="Carvalho R."/>
            <person name="Voegtly L."/>
            <person name="Shi R."/>
            <person name="Duckworth R."/>
            <person name="Johnson A."/>
            <person name="Loviza R."/>
            <person name="Walstead R."/>
            <person name="Shah Z."/>
            <person name="Kiflezghi M."/>
            <person name="Wade K."/>
            <person name="Ball S.L."/>
            <person name="Bradley K.W."/>
            <person name="Asai D.J."/>
            <person name="Bowman C.A."/>
            <person name="Russell D.A."/>
            <person name="Pope W.H."/>
            <person name="Jacobs-Sera D."/>
            <person name="Hendrix R.W."/>
            <person name="Hatfull G.F."/>
        </authorList>
    </citation>
    <scope>NUCLEOTIDE SEQUENCE [LARGE SCALE GENOMIC DNA]</scope>
    <source>
        <strain evidence="3 4">DSM 27648</strain>
    </source>
</reference>
<dbReference type="Proteomes" id="UP000064967">
    <property type="component" value="Chromosome"/>
</dbReference>
<dbReference type="AlphaFoldDB" id="A0A0K1PWF9"/>
<feature type="compositionally biased region" description="Low complexity" evidence="1">
    <location>
        <begin position="40"/>
        <end position="57"/>
    </location>
</feature>
<gene>
    <name evidence="3" type="ORF">AKJ09_04527</name>
</gene>
<evidence type="ECO:0008006" key="5">
    <source>
        <dbReference type="Google" id="ProtNLM"/>
    </source>
</evidence>
<evidence type="ECO:0000313" key="3">
    <source>
        <dbReference type="EMBL" id="AKU97863.1"/>
    </source>
</evidence>
<name>A0A0K1PWF9_9BACT</name>
<keyword evidence="4" id="KW-1185">Reference proteome</keyword>
<feature type="chain" id="PRO_5005466194" description="Lipoprotein" evidence="2">
    <location>
        <begin position="26"/>
        <end position="310"/>
    </location>
</feature>
<dbReference type="STRING" id="1391654.AKJ09_04527"/>
<organism evidence="3 4">
    <name type="scientific">Labilithrix luteola</name>
    <dbReference type="NCBI Taxonomy" id="1391654"/>
    <lineage>
        <taxon>Bacteria</taxon>
        <taxon>Pseudomonadati</taxon>
        <taxon>Myxococcota</taxon>
        <taxon>Polyangia</taxon>
        <taxon>Polyangiales</taxon>
        <taxon>Labilitrichaceae</taxon>
        <taxon>Labilithrix</taxon>
    </lineage>
</organism>
<dbReference type="RefSeq" id="WP_146648938.1">
    <property type="nucleotide sequence ID" value="NZ_CP012333.1"/>
</dbReference>
<accession>A0A0K1PWF9</accession>